<dbReference type="PROSITE" id="PS51819">
    <property type="entry name" value="VOC"/>
    <property type="match status" value="1"/>
</dbReference>
<evidence type="ECO:0000259" key="1">
    <source>
        <dbReference type="PROSITE" id="PS51819"/>
    </source>
</evidence>
<dbReference type="Proteomes" id="UP000198906">
    <property type="component" value="Unassembled WGS sequence"/>
</dbReference>
<dbReference type="EMBL" id="FMHU01000001">
    <property type="protein sequence ID" value="SCL20033.1"/>
    <property type="molecule type" value="Genomic_DNA"/>
</dbReference>
<dbReference type="InterPro" id="IPR037523">
    <property type="entry name" value="VOC_core"/>
</dbReference>
<dbReference type="STRING" id="47866.GA0074694_2900"/>
<organism evidence="2 3">
    <name type="scientific">Micromonospora inyonensis</name>
    <dbReference type="NCBI Taxonomy" id="47866"/>
    <lineage>
        <taxon>Bacteria</taxon>
        <taxon>Bacillati</taxon>
        <taxon>Actinomycetota</taxon>
        <taxon>Actinomycetes</taxon>
        <taxon>Micromonosporales</taxon>
        <taxon>Micromonosporaceae</taxon>
        <taxon>Micromonospora</taxon>
    </lineage>
</organism>
<dbReference type="PANTHER" id="PTHR35908:SF1">
    <property type="entry name" value="CONSERVED PROTEIN"/>
    <property type="match status" value="1"/>
</dbReference>
<evidence type="ECO:0000313" key="3">
    <source>
        <dbReference type="Proteomes" id="UP000198906"/>
    </source>
</evidence>
<dbReference type="PANTHER" id="PTHR35908">
    <property type="entry name" value="HYPOTHETICAL FUSION PROTEIN"/>
    <property type="match status" value="1"/>
</dbReference>
<accession>A0A1C6RSM1</accession>
<dbReference type="InterPro" id="IPR029068">
    <property type="entry name" value="Glyas_Bleomycin-R_OHBP_Dase"/>
</dbReference>
<dbReference type="CDD" id="cd06587">
    <property type="entry name" value="VOC"/>
    <property type="match status" value="1"/>
</dbReference>
<dbReference type="Pfam" id="PF18029">
    <property type="entry name" value="Glyoxalase_6"/>
    <property type="match status" value="1"/>
</dbReference>
<evidence type="ECO:0000313" key="2">
    <source>
        <dbReference type="EMBL" id="SCL20033.1"/>
    </source>
</evidence>
<dbReference type="AlphaFoldDB" id="A0A1C6RSM1"/>
<keyword evidence="3" id="KW-1185">Reference proteome</keyword>
<protein>
    <recommendedName>
        <fullName evidence="1">VOC domain-containing protein</fullName>
    </recommendedName>
</protein>
<name>A0A1C6RSM1_9ACTN</name>
<sequence>MIGQLRSVVIDCPDPRALAAFYGELLGLSIAEEETDDDWVVLGGPPGQHPRIAFQMAPDLRPPAWPDPERPQQFHLDVQVDDVDAAEQRVLALGARRLPGEGDGFRVYADPAGHPFCLVFE</sequence>
<reference evidence="3" key="1">
    <citation type="submission" date="2016-06" db="EMBL/GenBank/DDBJ databases">
        <authorList>
            <person name="Varghese N."/>
        </authorList>
    </citation>
    <scope>NUCLEOTIDE SEQUENCE [LARGE SCALE GENOMIC DNA]</scope>
    <source>
        <strain evidence="3">DSM 46123</strain>
    </source>
</reference>
<gene>
    <name evidence="2" type="ORF">GA0074694_2900</name>
</gene>
<dbReference type="SUPFAM" id="SSF54593">
    <property type="entry name" value="Glyoxalase/Bleomycin resistance protein/Dihydroxybiphenyl dioxygenase"/>
    <property type="match status" value="1"/>
</dbReference>
<dbReference type="RefSeq" id="WP_091458146.1">
    <property type="nucleotide sequence ID" value="NZ_FMHU01000001.1"/>
</dbReference>
<dbReference type="Gene3D" id="3.10.180.10">
    <property type="entry name" value="2,3-Dihydroxybiphenyl 1,2-Dioxygenase, domain 1"/>
    <property type="match status" value="1"/>
</dbReference>
<dbReference type="InterPro" id="IPR041581">
    <property type="entry name" value="Glyoxalase_6"/>
</dbReference>
<feature type="domain" description="VOC" evidence="1">
    <location>
        <begin position="4"/>
        <end position="121"/>
    </location>
</feature>
<proteinExistence type="predicted"/>